<dbReference type="Proteomes" id="UP000219559">
    <property type="component" value="Unassembled WGS sequence"/>
</dbReference>
<protein>
    <recommendedName>
        <fullName evidence="1">TraG P-loop domain-containing protein</fullName>
    </recommendedName>
</protein>
<sequence>MNNLDLFAYGPIWDIQDHWLYANNGNIIGCYRLELPEPYGLSENGFDRLHSLWTKALSLLPPGTMVHRQDLFLGAQVDMGKVTGFLSKATAAYFQGRPFAKHTAYVFFIQPIDGILAPSRLSHPFRRTPKNMVKDLDARAGRFQKAISGCVDLLASDRSLDLFPMSREAIFRHSKRYLNGFSNLLESSAFLEGGRLRIGDFLYGALSLNNEDCFGDKVSNCTVVEGRGGSIGGPGRSWAHDMGAGILGDHLVNQIFLMDTPGHWERILADRITGLQKSVNFGHRNRALLKKALKLQETILEDPGIRLGRGHYNIMYWERDMEVLRERERVFLTEFHKLDLAPYLNLGRELTQLYLNSHPCHGTHLGDRELYVADLRQALCLGQYTGGYRSDRKGICFTDRLHNIPTCLDLWDAEQNWVKARNFMVFAPTGEGKSFLVNHMLRQYLEIGVRMVIIDLGGSYSKMAHLYPKGSLVVRYRAGHGLGINPFRTGPEGMGPGFLEGLCTFLSQLFGSGVLGERSSRVALKKLLAHYYQNSSETHCLSGFHVHLRENGPGLLLTLDIPQGAFDLSGYLHLSSEYVEDGLYAFLFRDGPDNSGPWRDARLVVFELDEADGSPEILSILLLLIQRTVHQVVWKDRSSRGIVLFDEFAKQLKYPKVLEGVEYYYQAIRKQEGAIGTILQSVSQLPINDTAASILDNTQLIFCLHNDKGYRALVDRLGLSGHEHALLQDLRNGKNPYGRYTEIFIKQGRRANIYRLEVPPEVHAAYLTDGPRHETIMGLFRETGDMEKAIRIFLEQEKQ</sequence>
<dbReference type="SUPFAM" id="SSF52540">
    <property type="entry name" value="P-loop containing nucleoside triphosphate hydrolases"/>
    <property type="match status" value="1"/>
</dbReference>
<dbReference type="OrthoDB" id="596266at2"/>
<dbReference type="AlphaFoldDB" id="A0A2A4G4U9"/>
<proteinExistence type="predicted"/>
<dbReference type="Pfam" id="PF19044">
    <property type="entry name" value="P-loop_TraG"/>
    <property type="match status" value="1"/>
</dbReference>
<dbReference type="InterPro" id="IPR043964">
    <property type="entry name" value="P-loop_TraG"/>
</dbReference>
<dbReference type="PANTHER" id="PTHR38467:SF1">
    <property type="entry name" value="CONJUGATIVE TRANSFER: ASSEMBLY"/>
    <property type="match status" value="1"/>
</dbReference>
<dbReference type="RefSeq" id="WP_097441119.1">
    <property type="nucleotide sequence ID" value="NZ_KZ300477.1"/>
</dbReference>
<evidence type="ECO:0000259" key="1">
    <source>
        <dbReference type="Pfam" id="PF19044"/>
    </source>
</evidence>
<name>A0A2A4G4U9_9FLAO</name>
<evidence type="ECO:0000313" key="3">
    <source>
        <dbReference type="Proteomes" id="UP000219559"/>
    </source>
</evidence>
<feature type="domain" description="TraG P-loop" evidence="1">
    <location>
        <begin position="394"/>
        <end position="795"/>
    </location>
</feature>
<dbReference type="InterPro" id="IPR053155">
    <property type="entry name" value="F-pilin_assembly_TraC"/>
</dbReference>
<accession>A0A2A4G4U9</accession>
<organism evidence="2 3">
    <name type="scientific">Sediminicola luteus</name>
    <dbReference type="NCBI Taxonomy" id="319238"/>
    <lineage>
        <taxon>Bacteria</taxon>
        <taxon>Pseudomonadati</taxon>
        <taxon>Bacteroidota</taxon>
        <taxon>Flavobacteriia</taxon>
        <taxon>Flavobacteriales</taxon>
        <taxon>Flavobacteriaceae</taxon>
        <taxon>Sediminicola</taxon>
    </lineage>
</organism>
<comment type="caution">
    <text evidence="2">The sequence shown here is derived from an EMBL/GenBank/DDBJ whole genome shotgun (WGS) entry which is preliminary data.</text>
</comment>
<dbReference type="EMBL" id="NBWU01000007">
    <property type="protein sequence ID" value="PCE63010.1"/>
    <property type="molecule type" value="Genomic_DNA"/>
</dbReference>
<dbReference type="PANTHER" id="PTHR38467">
    <property type="match status" value="1"/>
</dbReference>
<evidence type="ECO:0000313" key="2">
    <source>
        <dbReference type="EMBL" id="PCE63010.1"/>
    </source>
</evidence>
<dbReference type="InterPro" id="IPR027417">
    <property type="entry name" value="P-loop_NTPase"/>
</dbReference>
<keyword evidence="3" id="KW-1185">Reference proteome</keyword>
<reference evidence="2 3" key="1">
    <citation type="submission" date="2017-04" db="EMBL/GenBank/DDBJ databases">
        <title>A new member of the family Flavobacteriaceae isolated from ascidians.</title>
        <authorList>
            <person name="Chen L."/>
        </authorList>
    </citation>
    <scope>NUCLEOTIDE SEQUENCE [LARGE SCALE GENOMIC DNA]</scope>
    <source>
        <strain evidence="2 3">HQA918</strain>
    </source>
</reference>
<gene>
    <name evidence="2" type="ORF">B7P33_17195</name>
</gene>
<dbReference type="Gene3D" id="3.40.50.300">
    <property type="entry name" value="P-loop containing nucleotide triphosphate hydrolases"/>
    <property type="match status" value="2"/>
</dbReference>